<keyword evidence="2" id="KW-1185">Reference proteome</keyword>
<dbReference type="GO" id="GO:0005975">
    <property type="term" value="P:carbohydrate metabolic process"/>
    <property type="evidence" value="ECO:0007669"/>
    <property type="project" value="InterPro"/>
</dbReference>
<dbReference type="Proteomes" id="UP000002282">
    <property type="component" value="Chromosome 2L"/>
</dbReference>
<protein>
    <recommendedName>
        <fullName evidence="3">NodB homology domain-containing protein</fullName>
    </recommendedName>
</protein>
<gene>
    <name evidence="1" type="primary">Dyak\GE29106</name>
    <name evidence="1" type="synonym">GE29106</name>
    <name evidence="1" type="ORF">Dyak_GE29106</name>
</gene>
<reference evidence="1 2" key="1">
    <citation type="journal article" date="2007" name="Nature">
        <title>Evolution of genes and genomes on the Drosophila phylogeny.</title>
        <authorList>
            <consortium name="Drosophila 12 Genomes Consortium"/>
            <person name="Clark A.G."/>
            <person name="Eisen M.B."/>
            <person name="Smith D.R."/>
            <person name="Bergman C.M."/>
            <person name="Oliver B."/>
            <person name="Markow T.A."/>
            <person name="Kaufman T.C."/>
            <person name="Kellis M."/>
            <person name="Gelbart W."/>
            <person name="Iyer V.N."/>
            <person name="Pollard D.A."/>
            <person name="Sackton T.B."/>
            <person name="Larracuente A.M."/>
            <person name="Singh N.D."/>
            <person name="Abad J.P."/>
            <person name="Abt D.N."/>
            <person name="Adryan B."/>
            <person name="Aguade M."/>
            <person name="Akashi H."/>
            <person name="Anderson W.W."/>
            <person name="Aquadro C.F."/>
            <person name="Ardell D.H."/>
            <person name="Arguello R."/>
            <person name="Artieri C.G."/>
            <person name="Barbash D.A."/>
            <person name="Barker D."/>
            <person name="Barsanti P."/>
            <person name="Batterham P."/>
            <person name="Batzoglou S."/>
            <person name="Begun D."/>
            <person name="Bhutkar A."/>
            <person name="Blanco E."/>
            <person name="Bosak S.A."/>
            <person name="Bradley R.K."/>
            <person name="Brand A.D."/>
            <person name="Brent M.R."/>
            <person name="Brooks A.N."/>
            <person name="Brown R.H."/>
            <person name="Butlin R.K."/>
            <person name="Caggese C."/>
            <person name="Calvi B.R."/>
            <person name="Bernardo de Carvalho A."/>
            <person name="Caspi A."/>
            <person name="Castrezana S."/>
            <person name="Celniker S.E."/>
            <person name="Chang J.L."/>
            <person name="Chapple C."/>
            <person name="Chatterji S."/>
            <person name="Chinwalla A."/>
            <person name="Civetta A."/>
            <person name="Clifton S.W."/>
            <person name="Comeron J.M."/>
            <person name="Costello J.C."/>
            <person name="Coyne J.A."/>
            <person name="Daub J."/>
            <person name="David R.G."/>
            <person name="Delcher A.L."/>
            <person name="Delehaunty K."/>
            <person name="Do C.B."/>
            <person name="Ebling H."/>
            <person name="Edwards K."/>
            <person name="Eickbush T."/>
            <person name="Evans J.D."/>
            <person name="Filipski A."/>
            <person name="Findeiss S."/>
            <person name="Freyhult E."/>
            <person name="Fulton L."/>
            <person name="Fulton R."/>
            <person name="Garcia A.C."/>
            <person name="Gardiner A."/>
            <person name="Garfield D.A."/>
            <person name="Garvin B.E."/>
            <person name="Gibson G."/>
            <person name="Gilbert D."/>
            <person name="Gnerre S."/>
            <person name="Godfrey J."/>
            <person name="Good R."/>
            <person name="Gotea V."/>
            <person name="Gravely B."/>
            <person name="Greenberg A.J."/>
            <person name="Griffiths-Jones S."/>
            <person name="Gross S."/>
            <person name="Guigo R."/>
            <person name="Gustafson E.A."/>
            <person name="Haerty W."/>
            <person name="Hahn M.W."/>
            <person name="Halligan D.L."/>
            <person name="Halpern A.L."/>
            <person name="Halter G.M."/>
            <person name="Han M.V."/>
            <person name="Heger A."/>
            <person name="Hillier L."/>
            <person name="Hinrichs A.S."/>
            <person name="Holmes I."/>
            <person name="Hoskins R.A."/>
            <person name="Hubisz M.J."/>
            <person name="Hultmark D."/>
            <person name="Huntley M.A."/>
            <person name="Jaffe D.B."/>
            <person name="Jagadeeshan S."/>
            <person name="Jeck W.R."/>
            <person name="Johnson J."/>
            <person name="Jones C.D."/>
            <person name="Jordan W.C."/>
            <person name="Karpen G.H."/>
            <person name="Kataoka E."/>
            <person name="Keightley P.D."/>
            <person name="Kheradpour P."/>
            <person name="Kirkness E.F."/>
            <person name="Koerich L.B."/>
            <person name="Kristiansen K."/>
            <person name="Kudrna D."/>
            <person name="Kulathinal R.J."/>
            <person name="Kumar S."/>
            <person name="Kwok R."/>
            <person name="Lander E."/>
            <person name="Langley C.H."/>
            <person name="Lapoint R."/>
            <person name="Lazzaro B.P."/>
            <person name="Lee S.J."/>
            <person name="Levesque L."/>
            <person name="Li R."/>
            <person name="Lin C.F."/>
            <person name="Lin M.F."/>
            <person name="Lindblad-Toh K."/>
            <person name="Llopart A."/>
            <person name="Long M."/>
            <person name="Low L."/>
            <person name="Lozovsky E."/>
            <person name="Lu J."/>
            <person name="Luo M."/>
            <person name="Machado C.A."/>
            <person name="Makalowski W."/>
            <person name="Marzo M."/>
            <person name="Matsuda M."/>
            <person name="Matzkin L."/>
            <person name="McAllister B."/>
            <person name="McBride C.S."/>
            <person name="McKernan B."/>
            <person name="McKernan K."/>
            <person name="Mendez-Lago M."/>
            <person name="Minx P."/>
            <person name="Mollenhauer M.U."/>
            <person name="Montooth K."/>
            <person name="Mount S.M."/>
            <person name="Mu X."/>
            <person name="Myers E."/>
            <person name="Negre B."/>
            <person name="Newfeld S."/>
            <person name="Nielsen R."/>
            <person name="Noor M.A."/>
            <person name="O'Grady P."/>
            <person name="Pachter L."/>
            <person name="Papaceit M."/>
            <person name="Parisi M.J."/>
            <person name="Parisi M."/>
            <person name="Parts L."/>
            <person name="Pedersen J.S."/>
            <person name="Pesole G."/>
            <person name="Phillippy A.M."/>
            <person name="Ponting C.P."/>
            <person name="Pop M."/>
            <person name="Porcelli D."/>
            <person name="Powell J.R."/>
            <person name="Prohaska S."/>
            <person name="Pruitt K."/>
            <person name="Puig M."/>
            <person name="Quesneville H."/>
            <person name="Ram K.R."/>
            <person name="Rand D."/>
            <person name="Rasmussen M.D."/>
            <person name="Reed L.K."/>
            <person name="Reenan R."/>
            <person name="Reily A."/>
            <person name="Remington K.A."/>
            <person name="Rieger T.T."/>
            <person name="Ritchie M.G."/>
            <person name="Robin C."/>
            <person name="Rogers Y.H."/>
            <person name="Rohde C."/>
            <person name="Rozas J."/>
            <person name="Rubenfield M.J."/>
            <person name="Ruiz A."/>
            <person name="Russo S."/>
            <person name="Salzberg S.L."/>
            <person name="Sanchez-Gracia A."/>
            <person name="Saranga D.J."/>
            <person name="Sato H."/>
            <person name="Schaeffer S.W."/>
            <person name="Schatz M.C."/>
            <person name="Schlenke T."/>
            <person name="Schwartz R."/>
            <person name="Segarra C."/>
            <person name="Singh R.S."/>
            <person name="Sirot L."/>
            <person name="Sirota M."/>
            <person name="Sisneros N.B."/>
            <person name="Smith C.D."/>
            <person name="Smith T.F."/>
            <person name="Spieth J."/>
            <person name="Stage D.E."/>
            <person name="Stark A."/>
            <person name="Stephan W."/>
            <person name="Strausberg R.L."/>
            <person name="Strempel S."/>
            <person name="Sturgill D."/>
            <person name="Sutton G."/>
            <person name="Sutton G.G."/>
            <person name="Tao W."/>
            <person name="Teichmann S."/>
            <person name="Tobari Y.N."/>
            <person name="Tomimura Y."/>
            <person name="Tsolas J.M."/>
            <person name="Valente V.L."/>
            <person name="Venter E."/>
            <person name="Venter J.C."/>
            <person name="Vicario S."/>
            <person name="Vieira F.G."/>
            <person name="Vilella A.J."/>
            <person name="Villasante A."/>
            <person name="Walenz B."/>
            <person name="Wang J."/>
            <person name="Wasserman M."/>
            <person name="Watts T."/>
            <person name="Wilson D."/>
            <person name="Wilson R.K."/>
            <person name="Wing R.A."/>
            <person name="Wolfner M.F."/>
            <person name="Wong A."/>
            <person name="Wong G.K."/>
            <person name="Wu C.I."/>
            <person name="Wu G."/>
            <person name="Yamamoto D."/>
            <person name="Yang H.P."/>
            <person name="Yang S.P."/>
            <person name="Yorke J.A."/>
            <person name="Yoshida K."/>
            <person name="Zdobnov E."/>
            <person name="Zhang P."/>
            <person name="Zhang Y."/>
            <person name="Zimin A.V."/>
            <person name="Baldwin J."/>
            <person name="Abdouelleil A."/>
            <person name="Abdulkadir J."/>
            <person name="Abebe A."/>
            <person name="Abera B."/>
            <person name="Abreu J."/>
            <person name="Acer S.C."/>
            <person name="Aftuck L."/>
            <person name="Alexander A."/>
            <person name="An P."/>
            <person name="Anderson E."/>
            <person name="Anderson S."/>
            <person name="Arachi H."/>
            <person name="Azer M."/>
            <person name="Bachantsang P."/>
            <person name="Barry A."/>
            <person name="Bayul T."/>
            <person name="Berlin A."/>
            <person name="Bessette D."/>
            <person name="Bloom T."/>
            <person name="Blye J."/>
            <person name="Boguslavskiy L."/>
            <person name="Bonnet C."/>
            <person name="Boukhgalter B."/>
            <person name="Bourzgui I."/>
            <person name="Brown A."/>
            <person name="Cahill P."/>
            <person name="Channer S."/>
            <person name="Cheshatsang Y."/>
            <person name="Chuda L."/>
            <person name="Citroen M."/>
            <person name="Collymore A."/>
            <person name="Cooke P."/>
            <person name="Costello M."/>
            <person name="D'Aco K."/>
            <person name="Daza R."/>
            <person name="De Haan G."/>
            <person name="DeGray S."/>
            <person name="DeMaso C."/>
            <person name="Dhargay N."/>
            <person name="Dooley K."/>
            <person name="Dooley E."/>
            <person name="Doricent M."/>
            <person name="Dorje P."/>
            <person name="Dorjee K."/>
            <person name="Dupes A."/>
            <person name="Elong R."/>
            <person name="Falk J."/>
            <person name="Farina A."/>
            <person name="Faro S."/>
            <person name="Ferguson D."/>
            <person name="Fisher S."/>
            <person name="Foley C.D."/>
            <person name="Franke A."/>
            <person name="Friedrich D."/>
            <person name="Gadbois L."/>
            <person name="Gearin G."/>
            <person name="Gearin C.R."/>
            <person name="Giannoukos G."/>
            <person name="Goode T."/>
            <person name="Graham J."/>
            <person name="Grandbois E."/>
            <person name="Grewal S."/>
            <person name="Gyaltsen K."/>
            <person name="Hafez N."/>
            <person name="Hagos B."/>
            <person name="Hall J."/>
            <person name="Henson C."/>
            <person name="Hollinger A."/>
            <person name="Honan T."/>
            <person name="Huard M.D."/>
            <person name="Hughes L."/>
            <person name="Hurhula B."/>
            <person name="Husby M.E."/>
            <person name="Kamat A."/>
            <person name="Kanga B."/>
            <person name="Kashin S."/>
            <person name="Khazanovich D."/>
            <person name="Kisner P."/>
            <person name="Lance K."/>
            <person name="Lara M."/>
            <person name="Lee W."/>
            <person name="Lennon N."/>
            <person name="Letendre F."/>
            <person name="LeVine R."/>
            <person name="Lipovsky A."/>
            <person name="Liu X."/>
            <person name="Liu J."/>
            <person name="Liu S."/>
            <person name="Lokyitsang T."/>
            <person name="Lokyitsang Y."/>
            <person name="Lubonja R."/>
            <person name="Lui A."/>
            <person name="MacDonald P."/>
            <person name="Magnisalis V."/>
            <person name="Maru K."/>
            <person name="Matthews C."/>
            <person name="McCusker W."/>
            <person name="McDonough S."/>
            <person name="Mehta T."/>
            <person name="Meldrim J."/>
            <person name="Meneus L."/>
            <person name="Mihai O."/>
            <person name="Mihalev A."/>
            <person name="Mihova T."/>
            <person name="Mittelman R."/>
            <person name="Mlenga V."/>
            <person name="Montmayeur A."/>
            <person name="Mulrain L."/>
            <person name="Navidi A."/>
            <person name="Naylor J."/>
            <person name="Negash T."/>
            <person name="Nguyen T."/>
            <person name="Nguyen N."/>
            <person name="Nicol R."/>
            <person name="Norbu C."/>
            <person name="Norbu N."/>
            <person name="Novod N."/>
            <person name="O'Neill B."/>
            <person name="Osman S."/>
            <person name="Markiewicz E."/>
            <person name="Oyono O.L."/>
            <person name="Patti C."/>
            <person name="Phunkhang P."/>
            <person name="Pierre F."/>
            <person name="Priest M."/>
            <person name="Raghuraman S."/>
            <person name="Rege F."/>
            <person name="Reyes R."/>
            <person name="Rise C."/>
            <person name="Rogov P."/>
            <person name="Ross K."/>
            <person name="Ryan E."/>
            <person name="Settipalli S."/>
            <person name="Shea T."/>
            <person name="Sherpa N."/>
            <person name="Shi L."/>
            <person name="Shih D."/>
            <person name="Sparrow T."/>
            <person name="Spaulding J."/>
            <person name="Stalker J."/>
            <person name="Stange-Thomann N."/>
            <person name="Stavropoulos S."/>
            <person name="Stone C."/>
            <person name="Strader C."/>
            <person name="Tesfaye S."/>
            <person name="Thomson T."/>
            <person name="Thoulutsang Y."/>
            <person name="Thoulutsang D."/>
            <person name="Topham K."/>
            <person name="Topping I."/>
            <person name="Tsamla T."/>
            <person name="Vassiliev H."/>
            <person name="Vo A."/>
            <person name="Wangchuk T."/>
            <person name="Wangdi T."/>
            <person name="Weiand M."/>
            <person name="Wilkinson J."/>
            <person name="Wilson A."/>
            <person name="Yadav S."/>
            <person name="Young G."/>
            <person name="Yu Q."/>
            <person name="Zembek L."/>
            <person name="Zhong D."/>
            <person name="Zimmer A."/>
            <person name="Zwirko Z."/>
            <person name="Jaffe D.B."/>
            <person name="Alvarez P."/>
            <person name="Brockman W."/>
            <person name="Butler J."/>
            <person name="Chin C."/>
            <person name="Gnerre S."/>
            <person name="Grabherr M."/>
            <person name="Kleber M."/>
            <person name="Mauceli E."/>
            <person name="MacCallum I."/>
        </authorList>
    </citation>
    <scope>NUCLEOTIDE SEQUENCE [LARGE SCALE GENOMIC DNA]</scope>
    <source>
        <strain evidence="2">Tai18E2 / Tucson 14021-0261.01</strain>
    </source>
</reference>
<accession>A0A0R1DIB9</accession>
<dbReference type="OrthoDB" id="504708at2759"/>
<dbReference type="Gene3D" id="3.20.20.370">
    <property type="entry name" value="Glycoside hydrolase/deacetylase"/>
    <property type="match status" value="1"/>
</dbReference>
<organism evidence="1 2">
    <name type="scientific">Drosophila yakuba</name>
    <name type="common">Fruit fly</name>
    <dbReference type="NCBI Taxonomy" id="7245"/>
    <lineage>
        <taxon>Eukaryota</taxon>
        <taxon>Metazoa</taxon>
        <taxon>Ecdysozoa</taxon>
        <taxon>Arthropoda</taxon>
        <taxon>Hexapoda</taxon>
        <taxon>Insecta</taxon>
        <taxon>Pterygota</taxon>
        <taxon>Neoptera</taxon>
        <taxon>Endopterygota</taxon>
        <taxon>Diptera</taxon>
        <taxon>Brachycera</taxon>
        <taxon>Muscomorpha</taxon>
        <taxon>Ephydroidea</taxon>
        <taxon>Drosophilidae</taxon>
        <taxon>Drosophila</taxon>
        <taxon>Sophophora</taxon>
    </lineage>
</organism>
<dbReference type="KEGG" id="dya:Dyak_GE29106"/>
<evidence type="ECO:0000313" key="2">
    <source>
        <dbReference type="Proteomes" id="UP000002282"/>
    </source>
</evidence>
<dbReference type="AlphaFoldDB" id="A0A0R1DIB9"/>
<dbReference type="SUPFAM" id="SSF88713">
    <property type="entry name" value="Glycoside hydrolase/deacetylase"/>
    <property type="match status" value="1"/>
</dbReference>
<proteinExistence type="predicted"/>
<evidence type="ECO:0008006" key="3">
    <source>
        <dbReference type="Google" id="ProtNLM"/>
    </source>
</evidence>
<name>A0A0R1DIB9_DROYA</name>
<dbReference type="InterPro" id="IPR052740">
    <property type="entry name" value="CE4"/>
</dbReference>
<sequence>MLNVPMAPMFNNNNNANQCVGGLNASDTPQFVLMTFDDAVNTINIDLYEELFNNKSRKNPNGCSWRGTFYLSHEWTDYGMVQDLYSQGHEMASHSVSLHRYLVRALLKGLLFLHISPAMMFVLFSPTFHLHC</sequence>
<dbReference type="PANTHER" id="PTHR45985:SF12">
    <property type="entry name" value="CHITIN DEACETYLASE-LIKE 5, ISOFORM B"/>
    <property type="match status" value="1"/>
</dbReference>
<dbReference type="GO" id="GO:0016787">
    <property type="term" value="F:hydrolase activity"/>
    <property type="evidence" value="ECO:0007669"/>
    <property type="project" value="UniProtKB-ARBA"/>
</dbReference>
<dbReference type="InterPro" id="IPR011330">
    <property type="entry name" value="Glyco_hydro/deAcase_b/a-brl"/>
</dbReference>
<dbReference type="PANTHER" id="PTHR45985">
    <property type="match status" value="1"/>
</dbReference>
<reference evidence="1 2" key="2">
    <citation type="journal article" date="2007" name="PLoS Biol.">
        <title>Principles of genome evolution in the Drosophila melanogaster species group.</title>
        <authorList>
            <person name="Ranz J.M."/>
            <person name="Maurin D."/>
            <person name="Chan Y.S."/>
            <person name="von Grotthuss M."/>
            <person name="Hillier L.W."/>
            <person name="Roote J."/>
            <person name="Ashburner M."/>
            <person name="Bergman C.M."/>
        </authorList>
    </citation>
    <scope>NUCLEOTIDE SEQUENCE [LARGE SCALE GENOMIC DNA]</scope>
    <source>
        <strain evidence="2">Tai18E2 / Tucson 14021-0261.01</strain>
    </source>
</reference>
<dbReference type="EMBL" id="CM000157">
    <property type="protein sequence ID" value="KRJ97004.1"/>
    <property type="molecule type" value="Genomic_DNA"/>
</dbReference>
<evidence type="ECO:0000313" key="1">
    <source>
        <dbReference type="EMBL" id="KRJ97004.1"/>
    </source>
</evidence>